<dbReference type="EMBL" id="VSRR010004808">
    <property type="protein sequence ID" value="MPC40776.1"/>
    <property type="molecule type" value="Genomic_DNA"/>
</dbReference>
<feature type="domain" description="Endonuclease/exonuclease/phosphatase" evidence="1">
    <location>
        <begin position="7"/>
        <end position="87"/>
    </location>
</feature>
<dbReference type="Gene3D" id="3.60.10.10">
    <property type="entry name" value="Endonuclease/exonuclease/phosphatase"/>
    <property type="match status" value="1"/>
</dbReference>
<evidence type="ECO:0000313" key="3">
    <source>
        <dbReference type="Proteomes" id="UP000324222"/>
    </source>
</evidence>
<dbReference type="InterPro" id="IPR005135">
    <property type="entry name" value="Endo/exonuclease/phosphatase"/>
</dbReference>
<keyword evidence="3" id="KW-1185">Reference proteome</keyword>
<dbReference type="InterPro" id="IPR036691">
    <property type="entry name" value="Endo/exonu/phosph_ase_sf"/>
</dbReference>
<reference evidence="2 3" key="1">
    <citation type="submission" date="2019-05" db="EMBL/GenBank/DDBJ databases">
        <title>Another draft genome of Portunus trituberculatus and its Hox gene families provides insights of decapod evolution.</title>
        <authorList>
            <person name="Jeong J.-H."/>
            <person name="Song I."/>
            <person name="Kim S."/>
            <person name="Choi T."/>
            <person name="Kim D."/>
            <person name="Ryu S."/>
            <person name="Kim W."/>
        </authorList>
    </citation>
    <scope>NUCLEOTIDE SEQUENCE [LARGE SCALE GENOMIC DNA]</scope>
    <source>
        <tissue evidence="2">Muscle</tissue>
    </source>
</reference>
<proteinExistence type="predicted"/>
<dbReference type="Proteomes" id="UP000324222">
    <property type="component" value="Unassembled WGS sequence"/>
</dbReference>
<protein>
    <recommendedName>
        <fullName evidence="1">Endonuclease/exonuclease/phosphatase domain-containing protein</fullName>
    </recommendedName>
</protein>
<dbReference type="GO" id="GO:0003824">
    <property type="term" value="F:catalytic activity"/>
    <property type="evidence" value="ECO:0007669"/>
    <property type="project" value="InterPro"/>
</dbReference>
<organism evidence="2 3">
    <name type="scientific">Portunus trituberculatus</name>
    <name type="common">Swimming crab</name>
    <name type="synonym">Neptunus trituberculatus</name>
    <dbReference type="NCBI Taxonomy" id="210409"/>
    <lineage>
        <taxon>Eukaryota</taxon>
        <taxon>Metazoa</taxon>
        <taxon>Ecdysozoa</taxon>
        <taxon>Arthropoda</taxon>
        <taxon>Crustacea</taxon>
        <taxon>Multicrustacea</taxon>
        <taxon>Malacostraca</taxon>
        <taxon>Eumalacostraca</taxon>
        <taxon>Eucarida</taxon>
        <taxon>Decapoda</taxon>
        <taxon>Pleocyemata</taxon>
        <taxon>Brachyura</taxon>
        <taxon>Eubrachyura</taxon>
        <taxon>Portunoidea</taxon>
        <taxon>Portunidae</taxon>
        <taxon>Portuninae</taxon>
        <taxon>Portunus</taxon>
    </lineage>
</organism>
<evidence type="ECO:0000313" key="2">
    <source>
        <dbReference type="EMBL" id="MPC40776.1"/>
    </source>
</evidence>
<name>A0A5B7F5Z4_PORTR</name>
<dbReference type="AlphaFoldDB" id="A0A5B7F5Z4"/>
<dbReference type="Pfam" id="PF14529">
    <property type="entry name" value="Exo_endo_phos_2"/>
    <property type="match status" value="1"/>
</dbReference>
<comment type="caution">
    <text evidence="2">The sequence shown here is derived from an EMBL/GenBank/DDBJ whole genome shotgun (WGS) entry which is preliminary data.</text>
</comment>
<dbReference type="SUPFAM" id="SSF56219">
    <property type="entry name" value="DNase I-like"/>
    <property type="match status" value="1"/>
</dbReference>
<sequence>MNRPVNMLADINANHQFLGYTSSNTKGRQINTLIQHRTLQHIGPHFPTSYTRNRGTTPDIILTNFKIHHNTYITQGPITTSDHIPIILDISTAPIVIPAFPRPILSKANWEKVTHDLQTSITQPDLQHASLEEIDTAIDK</sequence>
<evidence type="ECO:0000259" key="1">
    <source>
        <dbReference type="Pfam" id="PF14529"/>
    </source>
</evidence>
<gene>
    <name evidence="2" type="ORF">E2C01_034344</name>
</gene>
<accession>A0A5B7F5Z4</accession>